<feature type="domain" description="WGR" evidence="1">
    <location>
        <begin position="1"/>
        <end position="80"/>
    </location>
</feature>
<comment type="caution">
    <text evidence="2">The sequence shown here is derived from an EMBL/GenBank/DDBJ whole genome shotgun (WGS) entry which is preliminary data.</text>
</comment>
<dbReference type="InterPro" id="IPR036930">
    <property type="entry name" value="WGR_dom_sf"/>
</dbReference>
<accession>A0A6N4QYI8</accession>
<name>A0A6N4QYI8_9LEPT</name>
<dbReference type="InterPro" id="IPR049809">
    <property type="entry name" value="YehF/YfeS-like_WGR"/>
</dbReference>
<dbReference type="SMART" id="SM00773">
    <property type="entry name" value="WGR"/>
    <property type="match status" value="1"/>
</dbReference>
<sequence>MKHQLIFQDESSDKFWNIESSGNSFTVTYGKSGTAGQTQTKTFDSEETCLKEAEKLLKEKLKKGYRENSSANYLDVWKEVCESKNIKEGFYKHFSFLVSTNEDKEILAKLAAQVSKIYIDPNETALVAELRYSDPDFKDSTPATIRSYPPFTDSPAKGLPKSYVKTAQVHNGIYFEDLGGGSIGFFGMSANGTINEGGWESEALEEGDNEEYLESLENKELSIDDVPCILEFGQNWILSDPLRKTDHKEPAYLFISHEDCEVVKIQAADRLLFGQILIRIFAQRILDIDFFEEVYS</sequence>
<protein>
    <submittedName>
        <fullName evidence="2">WGR domain-containing protein</fullName>
    </submittedName>
</protein>
<organism evidence="2 3">
    <name type="scientific">Leptospira yasudae</name>
    <dbReference type="NCBI Taxonomy" id="2202201"/>
    <lineage>
        <taxon>Bacteria</taxon>
        <taxon>Pseudomonadati</taxon>
        <taxon>Spirochaetota</taxon>
        <taxon>Spirochaetia</taxon>
        <taxon>Leptospirales</taxon>
        <taxon>Leptospiraceae</taxon>
        <taxon>Leptospira</taxon>
    </lineage>
</organism>
<dbReference type="InterPro" id="IPR008893">
    <property type="entry name" value="WGR_domain"/>
</dbReference>
<reference evidence="2 3" key="1">
    <citation type="journal article" date="2019" name="PLoS Negl. Trop. Dis.">
        <title>Revisiting the worldwide diversity of Leptospira species in the environment.</title>
        <authorList>
            <person name="Vincent A.T."/>
            <person name="Schiettekatte O."/>
            <person name="Bourhy P."/>
            <person name="Veyrier F.J."/>
            <person name="Picardeau M."/>
        </authorList>
    </citation>
    <scope>NUCLEOTIDE SEQUENCE [LARGE SCALE GENOMIC DNA]</scope>
    <source>
        <strain evidence="2 3">201702445</strain>
    </source>
</reference>
<dbReference type="CDD" id="cd07996">
    <property type="entry name" value="WGR_MMR_like"/>
    <property type="match status" value="1"/>
</dbReference>
<dbReference type="Proteomes" id="UP000297613">
    <property type="component" value="Unassembled WGS sequence"/>
</dbReference>
<dbReference type="PANTHER" id="PTHR30634">
    <property type="entry name" value="OUTER MEMBRANE LOLAB LIPOPROTEIN INSERTION APPARATUS"/>
    <property type="match status" value="1"/>
</dbReference>
<gene>
    <name evidence="2" type="ORF">EHQ83_16710</name>
</gene>
<dbReference type="EMBL" id="RQGM01000069">
    <property type="protein sequence ID" value="TGL80151.1"/>
    <property type="molecule type" value="Genomic_DNA"/>
</dbReference>
<evidence type="ECO:0000313" key="2">
    <source>
        <dbReference type="EMBL" id="TGL80151.1"/>
    </source>
</evidence>
<evidence type="ECO:0000313" key="3">
    <source>
        <dbReference type="Proteomes" id="UP000297613"/>
    </source>
</evidence>
<proteinExistence type="predicted"/>
<dbReference type="SUPFAM" id="SSF142921">
    <property type="entry name" value="WGR domain-like"/>
    <property type="match status" value="1"/>
</dbReference>
<dbReference type="Gene3D" id="2.20.140.10">
    <property type="entry name" value="WGR domain"/>
    <property type="match status" value="1"/>
</dbReference>
<evidence type="ECO:0000259" key="1">
    <source>
        <dbReference type="PROSITE" id="PS51977"/>
    </source>
</evidence>
<dbReference type="PROSITE" id="PS51977">
    <property type="entry name" value="WGR"/>
    <property type="match status" value="1"/>
</dbReference>
<dbReference type="PANTHER" id="PTHR30634:SF13">
    <property type="entry name" value="PROTEIN YEHF"/>
    <property type="match status" value="1"/>
</dbReference>
<dbReference type="AlphaFoldDB" id="A0A6N4QYI8"/>
<dbReference type="InterPro" id="IPR050458">
    <property type="entry name" value="LolB"/>
</dbReference>
<dbReference type="Pfam" id="PF05406">
    <property type="entry name" value="WGR"/>
    <property type="match status" value="1"/>
</dbReference>